<evidence type="ECO:0000313" key="9">
    <source>
        <dbReference type="EMBL" id="EYU23733.1"/>
    </source>
</evidence>
<evidence type="ECO:0008006" key="11">
    <source>
        <dbReference type="Google" id="ProtNLM"/>
    </source>
</evidence>
<keyword evidence="10" id="KW-1185">Reference proteome</keyword>
<dbReference type="Gene3D" id="1.10.630.10">
    <property type="entry name" value="Cytochrome P450"/>
    <property type="match status" value="1"/>
</dbReference>
<reference evidence="9 10" key="1">
    <citation type="journal article" date="2013" name="Proc. Natl. Acad. Sci. U.S.A.">
        <title>Fine-scale variation in meiotic recombination in Mimulus inferred from population shotgun sequencing.</title>
        <authorList>
            <person name="Hellsten U."/>
            <person name="Wright K.M."/>
            <person name="Jenkins J."/>
            <person name="Shu S."/>
            <person name="Yuan Y."/>
            <person name="Wessler S.R."/>
            <person name="Schmutz J."/>
            <person name="Willis J.H."/>
            <person name="Rokhsar D.S."/>
        </authorList>
    </citation>
    <scope>NUCLEOTIDE SEQUENCE [LARGE SCALE GENOMIC DNA]</scope>
    <source>
        <strain evidence="10">cv. DUN x IM62</strain>
    </source>
</reference>
<keyword evidence="4 7" id="KW-0479">Metal-binding</keyword>
<dbReference type="GO" id="GO:0005506">
    <property type="term" value="F:iron ion binding"/>
    <property type="evidence" value="ECO:0007669"/>
    <property type="project" value="InterPro"/>
</dbReference>
<evidence type="ECO:0000256" key="1">
    <source>
        <dbReference type="ARBA" id="ARBA00001971"/>
    </source>
</evidence>
<dbReference type="PRINTS" id="PR00385">
    <property type="entry name" value="P450"/>
</dbReference>
<evidence type="ECO:0000256" key="6">
    <source>
        <dbReference type="ARBA" id="ARBA00023004"/>
    </source>
</evidence>
<sequence length="510" mass="57480">MGNLEIFLAIILGCFILLFLLLPSTTNINYIYTLLPWNWPFMKLMPTAYLKSHQLYDKITDVLSEHNGTVLFQTSWFTNLDILVTSDPVNVQHVMNSKFTIYQRGTEFRKAFDFLGDAAFIKELDEWKEDKKFTHAFYKEIRFQKSIPETTRHTLEKALIPVLDHASSQNQVVDLQGLFHRYMLDATCLMATGSDLGSLRVGFPDCPLLDAMDDVAEAVFWRQILPERVWRMQRWLNIGKEKKMGHACVTLNRILAGYVSGKKRGKDDDESFDVLKFYMDEASTEKQTSNVFLAANLMTLLFAGRDTSAALLTWFFYLLSKNPSVENAISEEIGRCGGDSIAPGRKHVFFRPEELSKLVYLQCALMETLRLFPTAPVIIRDPNREDVLPGGQRVGKKTKVVLCTYAMGRSPEIWGEDCGVFKPERWMCGGDGGGGVKVKHVGSNSFLAFGAGPWACPGKEVAFARLKGVAATIMHNYHVRVSEGQTASPSVSALLTMRHGLKATLSNRWI</sequence>
<evidence type="ECO:0000256" key="7">
    <source>
        <dbReference type="PIRSR" id="PIRSR602401-1"/>
    </source>
</evidence>
<dbReference type="GO" id="GO:0004497">
    <property type="term" value="F:monooxygenase activity"/>
    <property type="evidence" value="ECO:0007669"/>
    <property type="project" value="InterPro"/>
</dbReference>
<name>A0A022Q8Z9_ERYGU</name>
<comment type="cofactor">
    <cofactor evidence="1 7">
        <name>heme</name>
        <dbReference type="ChEBI" id="CHEBI:30413"/>
    </cofactor>
</comment>
<keyword evidence="8" id="KW-1133">Transmembrane helix</keyword>
<evidence type="ECO:0000256" key="2">
    <source>
        <dbReference type="ARBA" id="ARBA00004167"/>
    </source>
</evidence>
<comment type="similarity">
    <text evidence="3">Belongs to the cytochrome P450 family.</text>
</comment>
<evidence type="ECO:0000256" key="4">
    <source>
        <dbReference type="ARBA" id="ARBA00022723"/>
    </source>
</evidence>
<keyword evidence="8" id="KW-0812">Transmembrane</keyword>
<dbReference type="OrthoDB" id="1470350at2759"/>
<keyword evidence="8" id="KW-0472">Membrane</keyword>
<dbReference type="SUPFAM" id="SSF48264">
    <property type="entry name" value="Cytochrome P450"/>
    <property type="match status" value="1"/>
</dbReference>
<protein>
    <recommendedName>
        <fullName evidence="11">Cytochrome P450</fullName>
    </recommendedName>
</protein>
<dbReference type="PANTHER" id="PTHR24296">
    <property type="entry name" value="CYTOCHROME P450"/>
    <property type="match status" value="1"/>
</dbReference>
<evidence type="ECO:0000256" key="3">
    <source>
        <dbReference type="ARBA" id="ARBA00010617"/>
    </source>
</evidence>
<feature type="transmembrane region" description="Helical" evidence="8">
    <location>
        <begin position="6"/>
        <end position="35"/>
    </location>
</feature>
<organism evidence="9 10">
    <name type="scientific">Erythranthe guttata</name>
    <name type="common">Yellow monkey flower</name>
    <name type="synonym">Mimulus guttatus</name>
    <dbReference type="NCBI Taxonomy" id="4155"/>
    <lineage>
        <taxon>Eukaryota</taxon>
        <taxon>Viridiplantae</taxon>
        <taxon>Streptophyta</taxon>
        <taxon>Embryophyta</taxon>
        <taxon>Tracheophyta</taxon>
        <taxon>Spermatophyta</taxon>
        <taxon>Magnoliopsida</taxon>
        <taxon>eudicotyledons</taxon>
        <taxon>Gunneridae</taxon>
        <taxon>Pentapetalae</taxon>
        <taxon>asterids</taxon>
        <taxon>lamiids</taxon>
        <taxon>Lamiales</taxon>
        <taxon>Phrymaceae</taxon>
        <taxon>Erythranthe</taxon>
    </lineage>
</organism>
<keyword evidence="6 7" id="KW-0408">Iron</keyword>
<dbReference type="InterPro" id="IPR036396">
    <property type="entry name" value="Cyt_P450_sf"/>
</dbReference>
<keyword evidence="5" id="KW-0560">Oxidoreductase</keyword>
<proteinExistence type="inferred from homology"/>
<dbReference type="PRINTS" id="PR00463">
    <property type="entry name" value="EP450I"/>
</dbReference>
<evidence type="ECO:0000256" key="5">
    <source>
        <dbReference type="ARBA" id="ARBA00023002"/>
    </source>
</evidence>
<dbReference type="Pfam" id="PF00067">
    <property type="entry name" value="p450"/>
    <property type="match status" value="1"/>
</dbReference>
<dbReference type="KEGG" id="egt:105973142"/>
<evidence type="ECO:0000313" key="10">
    <source>
        <dbReference type="Proteomes" id="UP000030748"/>
    </source>
</evidence>
<dbReference type="InterPro" id="IPR002401">
    <property type="entry name" value="Cyt_P450_E_grp-I"/>
</dbReference>
<evidence type="ECO:0000256" key="8">
    <source>
        <dbReference type="SAM" id="Phobius"/>
    </source>
</evidence>
<dbReference type="AlphaFoldDB" id="A0A022Q8Z9"/>
<dbReference type="GO" id="GO:0016020">
    <property type="term" value="C:membrane"/>
    <property type="evidence" value="ECO:0007669"/>
    <property type="project" value="UniProtKB-SubCell"/>
</dbReference>
<feature type="binding site" description="axial binding residue" evidence="7">
    <location>
        <position position="456"/>
    </location>
    <ligand>
        <name>heme</name>
        <dbReference type="ChEBI" id="CHEBI:30413"/>
    </ligand>
    <ligandPart>
        <name>Fe</name>
        <dbReference type="ChEBI" id="CHEBI:18248"/>
    </ligandPart>
</feature>
<accession>A0A022Q8Z9</accession>
<dbReference type="InterPro" id="IPR001128">
    <property type="entry name" value="Cyt_P450"/>
</dbReference>
<dbReference type="GO" id="GO:0016705">
    <property type="term" value="F:oxidoreductase activity, acting on paired donors, with incorporation or reduction of molecular oxygen"/>
    <property type="evidence" value="ECO:0007669"/>
    <property type="project" value="InterPro"/>
</dbReference>
<dbReference type="GO" id="GO:0020037">
    <property type="term" value="F:heme binding"/>
    <property type="evidence" value="ECO:0007669"/>
    <property type="project" value="InterPro"/>
</dbReference>
<keyword evidence="7" id="KW-0349">Heme</keyword>
<dbReference type="OMA" id="QCALMET"/>
<dbReference type="STRING" id="4155.A0A022Q8Z9"/>
<dbReference type="EMBL" id="KI632154">
    <property type="protein sequence ID" value="EYU23733.1"/>
    <property type="molecule type" value="Genomic_DNA"/>
</dbReference>
<dbReference type="Proteomes" id="UP000030748">
    <property type="component" value="Unassembled WGS sequence"/>
</dbReference>
<comment type="subcellular location">
    <subcellularLocation>
        <location evidence="2">Membrane</location>
        <topology evidence="2">Single-pass membrane protein</topology>
    </subcellularLocation>
</comment>
<gene>
    <name evidence="9" type="ORF">MIMGU_mgv1a018790mg</name>
</gene>
<dbReference type="eggNOG" id="KOG0157">
    <property type="taxonomic scope" value="Eukaryota"/>
</dbReference>